<dbReference type="GO" id="GO:0005886">
    <property type="term" value="C:plasma membrane"/>
    <property type="evidence" value="ECO:0007669"/>
    <property type="project" value="UniProtKB-SubCell"/>
</dbReference>
<dbReference type="InterPro" id="IPR029044">
    <property type="entry name" value="Nucleotide-diphossugar_trans"/>
</dbReference>
<dbReference type="NCBIfam" id="TIGR04283">
    <property type="entry name" value="glyco_like_mftF"/>
    <property type="match status" value="1"/>
</dbReference>
<evidence type="ECO:0000256" key="4">
    <source>
        <dbReference type="ARBA" id="ARBA00022679"/>
    </source>
</evidence>
<dbReference type="InterPro" id="IPR026461">
    <property type="entry name" value="Trfase_2_rSAM/seldom_assoc"/>
</dbReference>
<dbReference type="Pfam" id="PF00535">
    <property type="entry name" value="Glycos_transf_2"/>
    <property type="match status" value="1"/>
</dbReference>
<evidence type="ECO:0000256" key="5">
    <source>
        <dbReference type="ARBA" id="ARBA00023136"/>
    </source>
</evidence>
<dbReference type="Proteomes" id="UP000662783">
    <property type="component" value="Chromosome"/>
</dbReference>
<dbReference type="CDD" id="cd02522">
    <property type="entry name" value="GT_2_like_a"/>
    <property type="match status" value="1"/>
</dbReference>
<keyword evidence="4" id="KW-0808">Transferase</keyword>
<evidence type="ECO:0000256" key="1">
    <source>
        <dbReference type="ARBA" id="ARBA00004236"/>
    </source>
</evidence>
<evidence type="ECO:0000259" key="6">
    <source>
        <dbReference type="Pfam" id="PF00535"/>
    </source>
</evidence>
<protein>
    <submittedName>
        <fullName evidence="7">TIGR04283 family arsenosugar biosynthesis glycosyltransferase</fullName>
    </submittedName>
</protein>
<keyword evidence="2" id="KW-1003">Cell membrane</keyword>
<feature type="domain" description="Glycosyltransferase 2-like" evidence="6">
    <location>
        <begin position="3"/>
        <end position="133"/>
    </location>
</feature>
<name>A0A974WJA4_9BACT</name>
<evidence type="ECO:0000256" key="2">
    <source>
        <dbReference type="ARBA" id="ARBA00022475"/>
    </source>
</evidence>
<dbReference type="InterPro" id="IPR001173">
    <property type="entry name" value="Glyco_trans_2-like"/>
</dbReference>
<accession>A0A974WJA4</accession>
<comment type="subcellular location">
    <subcellularLocation>
        <location evidence="1">Cell membrane</location>
    </subcellularLocation>
</comment>
<dbReference type="KEGG" id="fuv:JR347_16600"/>
<gene>
    <name evidence="7" type="ORF">JR347_16600</name>
</gene>
<dbReference type="PANTHER" id="PTHR43646:SF2">
    <property type="entry name" value="GLYCOSYLTRANSFERASE 2-LIKE DOMAIN-CONTAINING PROTEIN"/>
    <property type="match status" value="1"/>
</dbReference>
<keyword evidence="8" id="KW-1185">Reference proteome</keyword>
<dbReference type="RefSeq" id="WP_205721703.1">
    <property type="nucleotide sequence ID" value="NZ_CP070608.1"/>
</dbReference>
<evidence type="ECO:0000313" key="8">
    <source>
        <dbReference type="Proteomes" id="UP000662783"/>
    </source>
</evidence>
<dbReference type="Gene3D" id="3.90.550.10">
    <property type="entry name" value="Spore Coat Polysaccharide Biosynthesis Protein SpsA, Chain A"/>
    <property type="match status" value="1"/>
</dbReference>
<evidence type="ECO:0000256" key="3">
    <source>
        <dbReference type="ARBA" id="ARBA00022676"/>
    </source>
</evidence>
<dbReference type="AlphaFoldDB" id="A0A974WJA4"/>
<dbReference type="EMBL" id="CP070608">
    <property type="protein sequence ID" value="QSE97190.1"/>
    <property type="molecule type" value="Genomic_DNA"/>
</dbReference>
<dbReference type="PANTHER" id="PTHR43646">
    <property type="entry name" value="GLYCOSYLTRANSFERASE"/>
    <property type="match status" value="1"/>
</dbReference>
<reference evidence="7" key="1">
    <citation type="submission" date="2021-02" db="EMBL/GenBank/DDBJ databases">
        <title>Fulvivirga sp. S481 isolated from sea water.</title>
        <authorList>
            <person name="Bae S.S."/>
            <person name="Baek K."/>
        </authorList>
    </citation>
    <scope>NUCLEOTIDE SEQUENCE</scope>
    <source>
        <strain evidence="7">S481</strain>
    </source>
</reference>
<evidence type="ECO:0000313" key="7">
    <source>
        <dbReference type="EMBL" id="QSE97190.1"/>
    </source>
</evidence>
<dbReference type="GO" id="GO:0016757">
    <property type="term" value="F:glycosyltransferase activity"/>
    <property type="evidence" value="ECO:0007669"/>
    <property type="project" value="UniProtKB-KW"/>
</dbReference>
<dbReference type="SUPFAM" id="SSF53448">
    <property type="entry name" value="Nucleotide-diphospho-sugar transferases"/>
    <property type="match status" value="1"/>
</dbReference>
<organism evidence="7 8">
    <name type="scientific">Fulvivirga lutea</name>
    <dbReference type="NCBI Taxonomy" id="2810512"/>
    <lineage>
        <taxon>Bacteria</taxon>
        <taxon>Pseudomonadati</taxon>
        <taxon>Bacteroidota</taxon>
        <taxon>Cytophagia</taxon>
        <taxon>Cytophagales</taxon>
        <taxon>Fulvivirgaceae</taxon>
        <taxon>Fulvivirga</taxon>
    </lineage>
</organism>
<keyword evidence="5" id="KW-0472">Membrane</keyword>
<keyword evidence="3" id="KW-0328">Glycosyltransferase</keyword>
<proteinExistence type="predicted"/>
<sequence>MVSVIIPVLNEEVYIGKLLSAFNKRSDDFELIVVDGGSTDNTEAVVKNYNQVNYINSVRGRASQMNAGAKMGNGEKLFFIHADSQLSDELLGQLPYINSQAATFTLKFDSKRVLYRFYAWFTKYNYSLFTYGDQGLFVSKELFFKVGGYKIIPLLEDVDLLSRIRKINKVDKLPYTITTSARRFEKNGILLQQLRNIVIMVGYYLGINPHFLARYYKY</sequence>